<reference evidence="3 4" key="1">
    <citation type="submission" date="2019-04" db="EMBL/GenBank/DDBJ databases">
        <authorList>
            <person name="Van Vliet M D."/>
        </authorList>
    </citation>
    <scope>NUCLEOTIDE SEQUENCE [LARGE SCALE GENOMIC DNA]</scope>
    <source>
        <strain evidence="3 4">F21</strain>
    </source>
</reference>
<feature type="transmembrane region" description="Helical" evidence="2">
    <location>
        <begin position="25"/>
        <end position="45"/>
    </location>
</feature>
<feature type="transmembrane region" description="Helical" evidence="2">
    <location>
        <begin position="57"/>
        <end position="75"/>
    </location>
</feature>
<evidence type="ECO:0000313" key="3">
    <source>
        <dbReference type="EMBL" id="VGO21040.1"/>
    </source>
</evidence>
<organism evidence="3 4">
    <name type="scientific">Pontiella sulfatireligans</name>
    <dbReference type="NCBI Taxonomy" id="2750658"/>
    <lineage>
        <taxon>Bacteria</taxon>
        <taxon>Pseudomonadati</taxon>
        <taxon>Kiritimatiellota</taxon>
        <taxon>Kiritimatiellia</taxon>
        <taxon>Kiritimatiellales</taxon>
        <taxon>Pontiellaceae</taxon>
        <taxon>Pontiella</taxon>
    </lineage>
</organism>
<gene>
    <name evidence="3" type="ORF">SCARR_03109</name>
</gene>
<keyword evidence="2" id="KW-0472">Membrane</keyword>
<dbReference type="RefSeq" id="WP_136062528.1">
    <property type="nucleotide sequence ID" value="NZ_CAAHFH010000002.1"/>
</dbReference>
<dbReference type="EMBL" id="CAAHFH010000002">
    <property type="protein sequence ID" value="VGO21040.1"/>
    <property type="molecule type" value="Genomic_DNA"/>
</dbReference>
<accession>A0A6C2ULC6</accession>
<dbReference type="Proteomes" id="UP000346198">
    <property type="component" value="Unassembled WGS sequence"/>
</dbReference>
<keyword evidence="2" id="KW-1133">Transmembrane helix</keyword>
<protein>
    <submittedName>
        <fullName evidence="3">Uncharacterized protein</fullName>
    </submittedName>
</protein>
<keyword evidence="4" id="KW-1185">Reference proteome</keyword>
<name>A0A6C2ULC6_9BACT</name>
<proteinExistence type="predicted"/>
<keyword evidence="2" id="KW-0812">Transmembrane</keyword>
<evidence type="ECO:0000256" key="1">
    <source>
        <dbReference type="SAM" id="MobiDB-lite"/>
    </source>
</evidence>
<feature type="compositionally biased region" description="Basic residues" evidence="1">
    <location>
        <begin position="95"/>
        <end position="110"/>
    </location>
</feature>
<dbReference type="AlphaFoldDB" id="A0A6C2ULC6"/>
<sequence length="110" mass="11897">MNTKKSNIKNICNTDSWNGAATKGALVWGSVYSTASTGAAFLLAPVVTGSTPAFSDIFMHSLIIFPTAGAARGLVMWRMKKEKKNAEENIFLSGSKKHKHPWLARSKKAA</sequence>
<evidence type="ECO:0000313" key="4">
    <source>
        <dbReference type="Proteomes" id="UP000346198"/>
    </source>
</evidence>
<feature type="region of interest" description="Disordered" evidence="1">
    <location>
        <begin position="88"/>
        <end position="110"/>
    </location>
</feature>
<evidence type="ECO:0000256" key="2">
    <source>
        <dbReference type="SAM" id="Phobius"/>
    </source>
</evidence>